<sequence length="72" mass="7828">MQIELVGENRDEKYRFVYALLAMVMPGGAVHMTRKVIGYCAPGVRLSRGCRRVPDAVDRGCGSGGGEVCRVI</sequence>
<gene>
    <name evidence="1" type="ORF">GIS02_00060</name>
</gene>
<name>A0A848D5I3_9EURY</name>
<proteinExistence type="predicted"/>
<reference evidence="1" key="1">
    <citation type="journal article" date="2020" name="MBio">
        <title>'Candidatus Ethanoperedens,' a Thermophilic Genus of Archaea Mediating the Anaerobic Oxidation of Ethane.</title>
        <authorList>
            <person name="Hahn C.J."/>
            <person name="Laso-Perez R."/>
            <person name="Vulcano F."/>
            <person name="Vaziourakis K.M."/>
            <person name="Stokke R."/>
            <person name="Steen I.H."/>
            <person name="Teske A."/>
            <person name="Boetius A."/>
            <person name="Liebeke M."/>
            <person name="Amann R."/>
            <person name="Knittel K."/>
            <person name="Wegener G."/>
        </authorList>
    </citation>
    <scope>NUCLEOTIDE SEQUENCE</scope>
    <source>
        <strain evidence="1">GoM-Arc1-LC-WB58</strain>
    </source>
</reference>
<dbReference type="AlphaFoldDB" id="A0A848D5I3"/>
<comment type="caution">
    <text evidence="1">The sequence shown here is derived from an EMBL/GenBank/DDBJ whole genome shotgun (WGS) entry which is preliminary data.</text>
</comment>
<evidence type="ECO:0000313" key="1">
    <source>
        <dbReference type="EMBL" id="NMG82590.1"/>
    </source>
</evidence>
<evidence type="ECO:0000313" key="2">
    <source>
        <dbReference type="Proteomes" id="UP000606580"/>
    </source>
</evidence>
<accession>A0A848D5I3</accession>
<dbReference type="EMBL" id="WNEG01000007">
    <property type="protein sequence ID" value="NMG82590.1"/>
    <property type="molecule type" value="Genomic_DNA"/>
</dbReference>
<dbReference type="Proteomes" id="UP000606580">
    <property type="component" value="Unassembled WGS sequence"/>
</dbReference>
<protein>
    <submittedName>
        <fullName evidence="1">Uncharacterized protein</fullName>
    </submittedName>
</protein>
<organism evidence="1 2">
    <name type="scientific">Candidatus Ethanoperedens thermophilum</name>
    <dbReference type="NCBI Taxonomy" id="2766897"/>
    <lineage>
        <taxon>Archaea</taxon>
        <taxon>Methanobacteriati</taxon>
        <taxon>Methanobacteriota</taxon>
        <taxon>Stenosarchaea group</taxon>
        <taxon>Methanomicrobia</taxon>
        <taxon>Methanosarcinales</taxon>
        <taxon>Methanosarcinales incertae sedis</taxon>
        <taxon>GOM Arc I cluster</taxon>
        <taxon>Candidatus Ethanoperedens</taxon>
    </lineage>
</organism>